<dbReference type="AlphaFoldDB" id="A0A6H0XL58"/>
<evidence type="ECO:0000313" key="3">
    <source>
        <dbReference type="Proteomes" id="UP000503462"/>
    </source>
</evidence>
<feature type="compositionally biased region" description="Polar residues" evidence="1">
    <location>
        <begin position="1"/>
        <end position="16"/>
    </location>
</feature>
<feature type="compositionally biased region" description="Polar residues" evidence="1">
    <location>
        <begin position="128"/>
        <end position="151"/>
    </location>
</feature>
<sequence>MMQPGSSMQHPQQNRAPLQRAAVQRHHARRSANIITNTFNMDNTAMSPQAGPTPSSHTSSPSNVSVRSPITMQTGRMTPPTSAHSQSTQQFPGGRSQPLISMLPNEPMNPPSRLVQTNPYAARPGSAHHQQMTTGNATNRSTSSTSIQGVQAQKPADSGMASQNPSNYYPSPFQKHIDQLEQEYDTQDASQSMLDQLEPDPSDHDNMHANYSSQIGLPHVSYAYHQQLTPHSQNEQNHMSPTAQLPTDMIDPNDPLLDADPFGLTASMHYPTAYSFDHQARR</sequence>
<feature type="compositionally biased region" description="Polar residues" evidence="1">
    <location>
        <begin position="70"/>
        <end position="91"/>
    </location>
</feature>
<feature type="compositionally biased region" description="Low complexity" evidence="1">
    <location>
        <begin position="52"/>
        <end position="69"/>
    </location>
</feature>
<gene>
    <name evidence="2" type="ORF">AMS68_000970</name>
</gene>
<accession>A0A6H0XL58</accession>
<dbReference type="Proteomes" id="UP000503462">
    <property type="component" value="Chromosome 1"/>
</dbReference>
<feature type="region of interest" description="Disordered" evidence="1">
    <location>
        <begin position="42"/>
        <end position="204"/>
    </location>
</feature>
<proteinExistence type="predicted"/>
<reference evidence="2 3" key="1">
    <citation type="journal article" date="2016" name="Sci. Rep.">
        <title>Peltaster fructicola genome reveals evolution from an invasive phytopathogen to an ectophytic parasite.</title>
        <authorList>
            <person name="Xu C."/>
            <person name="Chen H."/>
            <person name="Gleason M.L."/>
            <person name="Xu J.R."/>
            <person name="Liu H."/>
            <person name="Zhang R."/>
            <person name="Sun G."/>
        </authorList>
    </citation>
    <scope>NUCLEOTIDE SEQUENCE [LARGE SCALE GENOMIC DNA]</scope>
    <source>
        <strain evidence="2 3">LNHT1506</strain>
    </source>
</reference>
<feature type="region of interest" description="Disordered" evidence="1">
    <location>
        <begin position="1"/>
        <end position="28"/>
    </location>
</feature>
<feature type="compositionally biased region" description="Polar residues" evidence="1">
    <location>
        <begin position="160"/>
        <end position="169"/>
    </location>
</feature>
<evidence type="ECO:0000313" key="2">
    <source>
        <dbReference type="EMBL" id="QIW95452.1"/>
    </source>
</evidence>
<dbReference type="OrthoDB" id="3937095at2759"/>
<name>A0A6H0XL58_9PEZI</name>
<keyword evidence="3" id="KW-1185">Reference proteome</keyword>
<organism evidence="2 3">
    <name type="scientific">Peltaster fructicola</name>
    <dbReference type="NCBI Taxonomy" id="286661"/>
    <lineage>
        <taxon>Eukaryota</taxon>
        <taxon>Fungi</taxon>
        <taxon>Dikarya</taxon>
        <taxon>Ascomycota</taxon>
        <taxon>Pezizomycotina</taxon>
        <taxon>Dothideomycetes</taxon>
        <taxon>Dothideomycetes incertae sedis</taxon>
        <taxon>Peltaster</taxon>
    </lineage>
</organism>
<dbReference type="EMBL" id="CP051139">
    <property type="protein sequence ID" value="QIW95452.1"/>
    <property type="molecule type" value="Genomic_DNA"/>
</dbReference>
<protein>
    <submittedName>
        <fullName evidence="2">Uncharacterized protein</fullName>
    </submittedName>
</protein>
<evidence type="ECO:0000256" key="1">
    <source>
        <dbReference type="SAM" id="MobiDB-lite"/>
    </source>
</evidence>